<accession>A0ABW8U8Y7</accession>
<protein>
    <submittedName>
        <fullName evidence="1">Uncharacterized protein</fullName>
    </submittedName>
</protein>
<evidence type="ECO:0000313" key="2">
    <source>
        <dbReference type="Proteomes" id="UP001625389"/>
    </source>
</evidence>
<proteinExistence type="predicted"/>
<sequence>MTIAIGISNFSGSIIATDSRLTMPLDHHLHVTSDHTQKIFRVNNCLVATAGQYNLKFDYHWLTVKEFLLNFAARHPDLADRKLAMVLQQEISTTDLANNDFIMATGSSIWQITQHSLAMTNYTAIGQPQAVDYFNHAYCNASRNLPITQLAAELPAKLTHLIETHPQIRKIGGPIQIACIGNKMYENPNRTSDTNLDMLY</sequence>
<keyword evidence="2" id="KW-1185">Reference proteome</keyword>
<organism evidence="1 2">
    <name type="scientific">Loigolactobacillus zhaoyuanensis</name>
    <dbReference type="NCBI Taxonomy" id="2486017"/>
    <lineage>
        <taxon>Bacteria</taxon>
        <taxon>Bacillati</taxon>
        <taxon>Bacillota</taxon>
        <taxon>Bacilli</taxon>
        <taxon>Lactobacillales</taxon>
        <taxon>Lactobacillaceae</taxon>
        <taxon>Loigolactobacillus</taxon>
    </lineage>
</organism>
<comment type="caution">
    <text evidence="1">The sequence shown here is derived from an EMBL/GenBank/DDBJ whole genome shotgun (WGS) entry which is preliminary data.</text>
</comment>
<dbReference type="RefSeq" id="WP_191986917.1">
    <property type="nucleotide sequence ID" value="NZ_JBGQPK010000001.1"/>
</dbReference>
<gene>
    <name evidence="1" type="ORF">ACEN34_00670</name>
</gene>
<reference evidence="1 2" key="1">
    <citation type="submission" date="2024-08" db="EMBL/GenBank/DDBJ databases">
        <authorList>
            <person name="Arias E."/>
        </authorList>
    </citation>
    <scope>NUCLEOTIDE SEQUENCE [LARGE SCALE GENOMIC DNA]</scope>
    <source>
        <strain evidence="1 2">FAM 25317</strain>
    </source>
</reference>
<name>A0ABW8U8Y7_9LACO</name>
<evidence type="ECO:0000313" key="1">
    <source>
        <dbReference type="EMBL" id="MFL2028133.1"/>
    </source>
</evidence>
<dbReference type="Proteomes" id="UP001625389">
    <property type="component" value="Unassembled WGS sequence"/>
</dbReference>
<dbReference type="EMBL" id="JBGQPK010000001">
    <property type="protein sequence ID" value="MFL2028133.1"/>
    <property type="molecule type" value="Genomic_DNA"/>
</dbReference>